<dbReference type="InterPro" id="IPR009003">
    <property type="entry name" value="Peptidase_S1_PA"/>
</dbReference>
<dbReference type="PANTHER" id="PTHR24252:SF7">
    <property type="entry name" value="HYALIN"/>
    <property type="match status" value="1"/>
</dbReference>
<dbReference type="Pfam" id="PF00089">
    <property type="entry name" value="Trypsin"/>
    <property type="match status" value="1"/>
</dbReference>
<keyword evidence="1" id="KW-1015">Disulfide bond</keyword>
<organism evidence="3 4">
    <name type="scientific">Trichomalopsis sarcophagae</name>
    <dbReference type="NCBI Taxonomy" id="543379"/>
    <lineage>
        <taxon>Eukaryota</taxon>
        <taxon>Metazoa</taxon>
        <taxon>Ecdysozoa</taxon>
        <taxon>Arthropoda</taxon>
        <taxon>Hexapoda</taxon>
        <taxon>Insecta</taxon>
        <taxon>Pterygota</taxon>
        <taxon>Neoptera</taxon>
        <taxon>Endopterygota</taxon>
        <taxon>Hymenoptera</taxon>
        <taxon>Apocrita</taxon>
        <taxon>Proctotrupomorpha</taxon>
        <taxon>Chalcidoidea</taxon>
        <taxon>Pteromalidae</taxon>
        <taxon>Pteromalinae</taxon>
        <taxon>Trichomalopsis</taxon>
    </lineage>
</organism>
<evidence type="ECO:0000256" key="1">
    <source>
        <dbReference type="ARBA" id="ARBA00023157"/>
    </source>
</evidence>
<dbReference type="PANTHER" id="PTHR24252">
    <property type="entry name" value="ACROSIN-RELATED"/>
    <property type="match status" value="1"/>
</dbReference>
<dbReference type="OrthoDB" id="10059102at2759"/>
<dbReference type="CDD" id="cd00190">
    <property type="entry name" value="Tryp_SPc"/>
    <property type="match status" value="1"/>
</dbReference>
<evidence type="ECO:0000313" key="4">
    <source>
        <dbReference type="Proteomes" id="UP000215335"/>
    </source>
</evidence>
<accession>A0A232EZR8</accession>
<dbReference type="STRING" id="543379.A0A232EZR8"/>
<dbReference type="InterPro" id="IPR018114">
    <property type="entry name" value="TRYPSIN_HIS"/>
</dbReference>
<protein>
    <recommendedName>
        <fullName evidence="2">Peptidase S1 domain-containing protein</fullName>
    </recommendedName>
</protein>
<reference evidence="3 4" key="1">
    <citation type="journal article" date="2017" name="Curr. Biol.">
        <title>The Evolution of Venom by Co-option of Single-Copy Genes.</title>
        <authorList>
            <person name="Martinson E.O."/>
            <person name="Mrinalini"/>
            <person name="Kelkar Y.D."/>
            <person name="Chang C.H."/>
            <person name="Werren J.H."/>
        </authorList>
    </citation>
    <scope>NUCLEOTIDE SEQUENCE [LARGE SCALE GENOMIC DNA]</scope>
    <source>
        <strain evidence="3 4">Alberta</strain>
        <tissue evidence="3">Whole body</tissue>
    </source>
</reference>
<dbReference type="InterPro" id="IPR001254">
    <property type="entry name" value="Trypsin_dom"/>
</dbReference>
<dbReference type="SUPFAM" id="SSF50494">
    <property type="entry name" value="Trypsin-like serine proteases"/>
    <property type="match status" value="1"/>
</dbReference>
<dbReference type="InterPro" id="IPR043504">
    <property type="entry name" value="Peptidase_S1_PA_chymotrypsin"/>
</dbReference>
<dbReference type="PRINTS" id="PR00722">
    <property type="entry name" value="CHYMOTRYPSIN"/>
</dbReference>
<gene>
    <name evidence="3" type="ORF">TSAR_007800</name>
</gene>
<dbReference type="SMART" id="SM00020">
    <property type="entry name" value="Tryp_SPc"/>
    <property type="match status" value="1"/>
</dbReference>
<feature type="domain" description="Peptidase S1" evidence="2">
    <location>
        <begin position="106"/>
        <end position="341"/>
    </location>
</feature>
<dbReference type="PROSITE" id="PS50240">
    <property type="entry name" value="TRYPSIN_DOM"/>
    <property type="match status" value="1"/>
</dbReference>
<evidence type="ECO:0000259" key="2">
    <source>
        <dbReference type="PROSITE" id="PS50240"/>
    </source>
</evidence>
<evidence type="ECO:0000313" key="3">
    <source>
        <dbReference type="EMBL" id="OXU24006.1"/>
    </source>
</evidence>
<comment type="caution">
    <text evidence="3">The sequence shown here is derived from an EMBL/GenBank/DDBJ whole genome shotgun (WGS) entry which is preliminary data.</text>
</comment>
<proteinExistence type="predicted"/>
<dbReference type="AlphaFoldDB" id="A0A232EZR8"/>
<dbReference type="GO" id="GO:0006508">
    <property type="term" value="P:proteolysis"/>
    <property type="evidence" value="ECO:0007669"/>
    <property type="project" value="InterPro"/>
</dbReference>
<feature type="non-terminal residue" evidence="3">
    <location>
        <position position="1"/>
    </location>
</feature>
<dbReference type="InterPro" id="IPR001314">
    <property type="entry name" value="Peptidase_S1A"/>
</dbReference>
<dbReference type="PROSITE" id="PS00134">
    <property type="entry name" value="TRYPSIN_HIS"/>
    <property type="match status" value="1"/>
</dbReference>
<dbReference type="FunFam" id="2.40.10.10:FF:000068">
    <property type="entry name" value="transmembrane protease serine 2"/>
    <property type="match status" value="1"/>
</dbReference>
<dbReference type="EMBL" id="NNAY01001427">
    <property type="protein sequence ID" value="OXU24006.1"/>
    <property type="molecule type" value="Genomic_DNA"/>
</dbReference>
<dbReference type="GO" id="GO:0004252">
    <property type="term" value="F:serine-type endopeptidase activity"/>
    <property type="evidence" value="ECO:0007669"/>
    <property type="project" value="InterPro"/>
</dbReference>
<dbReference type="Gene3D" id="2.40.10.10">
    <property type="entry name" value="Trypsin-like serine proteases"/>
    <property type="match status" value="1"/>
</dbReference>
<dbReference type="Proteomes" id="UP000215335">
    <property type="component" value="Unassembled WGS sequence"/>
</dbReference>
<sequence>TIDLYETNDKPGDKALYRRFLFDENNAVSKKLSDSFYLRNDMWKQLLFLVILTAAPIKRIDGNNHNIIPDVSSDATTVSAVNSDDTTIFTVNSTPEKPSRNLTGRIVNGTAAYLGQFPQQVSLRRRYSQAHFCGGNIITPEWILTAGHCMFAIKTGELLEPYTIIVVAGEVALKHTSFARQWSYVSKLIVHPEYDKETLRNDVALLKLLKPFKVDEYAAPAPLARIPMKPGTLCQVSGWGYQKFEEPIVSGKLLFIDVPLVETSLCEKLLENITEINEGQICAGYMEGQRDACGGDSGGGLICEGFLTGVVSNGYNCALPLIPGWYSDVRFYTPWISKHVDLTSNFDYRVGMVRDNSAAVETLSLSTFLLSTIAVIYTQFVFSRENK</sequence>
<keyword evidence="4" id="KW-1185">Reference proteome</keyword>
<name>A0A232EZR8_9HYME</name>